<dbReference type="GO" id="GO:0005886">
    <property type="term" value="C:plasma membrane"/>
    <property type="evidence" value="ECO:0007669"/>
    <property type="project" value="UniProtKB-SubCell"/>
</dbReference>
<proteinExistence type="inferred from homology"/>
<keyword evidence="4 13" id="KW-0812">Transmembrane</keyword>
<dbReference type="GO" id="GO:0045259">
    <property type="term" value="C:proton-transporting ATP synthase complex"/>
    <property type="evidence" value="ECO:0007669"/>
    <property type="project" value="UniProtKB-KW"/>
</dbReference>
<evidence type="ECO:0000256" key="5">
    <source>
        <dbReference type="ARBA" id="ARBA00022781"/>
    </source>
</evidence>
<evidence type="ECO:0000256" key="2">
    <source>
        <dbReference type="ARBA" id="ARBA00022448"/>
    </source>
</evidence>
<dbReference type="AlphaFoldDB" id="A0A0P1GC54"/>
<keyword evidence="15" id="KW-0175">Coiled coil</keyword>
<dbReference type="GO" id="GO:0046961">
    <property type="term" value="F:proton-transporting ATPase activity, rotational mechanism"/>
    <property type="evidence" value="ECO:0007669"/>
    <property type="project" value="TreeGrafter"/>
</dbReference>
<evidence type="ECO:0000256" key="9">
    <source>
        <dbReference type="ARBA" id="ARBA00023310"/>
    </source>
</evidence>
<keyword evidence="5 13" id="KW-0375">Hydrogen ion transport</keyword>
<keyword evidence="8 13" id="KW-0472">Membrane</keyword>
<keyword evidence="3 13" id="KW-0138">CF(0)</keyword>
<name>A0A0P1GC54_9RHOB</name>
<dbReference type="GO" id="GO:0012505">
    <property type="term" value="C:endomembrane system"/>
    <property type="evidence" value="ECO:0007669"/>
    <property type="project" value="UniProtKB-SubCell"/>
</dbReference>
<dbReference type="NCBIfam" id="NF009989">
    <property type="entry name" value="PRK13455.1"/>
    <property type="match status" value="1"/>
</dbReference>
<evidence type="ECO:0000256" key="1">
    <source>
        <dbReference type="ARBA" id="ARBA00005513"/>
    </source>
</evidence>
<evidence type="ECO:0000256" key="3">
    <source>
        <dbReference type="ARBA" id="ARBA00022547"/>
    </source>
</evidence>
<feature type="signal peptide" evidence="16">
    <location>
        <begin position="1"/>
        <end position="19"/>
    </location>
</feature>
<keyword evidence="18" id="KW-1185">Reference proteome</keyword>
<dbReference type="EMBL" id="CYSD01000033">
    <property type="protein sequence ID" value="CUH78950.1"/>
    <property type="molecule type" value="Genomic_DNA"/>
</dbReference>
<dbReference type="GO" id="GO:0046933">
    <property type="term" value="F:proton-transporting ATP synthase activity, rotational mechanism"/>
    <property type="evidence" value="ECO:0007669"/>
    <property type="project" value="UniProtKB-UniRule"/>
</dbReference>
<dbReference type="InterPro" id="IPR002146">
    <property type="entry name" value="ATP_synth_b/b'su_bac/chlpt"/>
</dbReference>
<dbReference type="Pfam" id="PF00430">
    <property type="entry name" value="ATP-synt_B"/>
    <property type="match status" value="1"/>
</dbReference>
<keyword evidence="13" id="KW-1003">Cell membrane</keyword>
<evidence type="ECO:0000313" key="18">
    <source>
        <dbReference type="Proteomes" id="UP000052022"/>
    </source>
</evidence>
<evidence type="ECO:0000256" key="13">
    <source>
        <dbReference type="HAMAP-Rule" id="MF_01398"/>
    </source>
</evidence>
<feature type="coiled-coil region" evidence="15">
    <location>
        <begin position="57"/>
        <end position="113"/>
    </location>
</feature>
<evidence type="ECO:0000256" key="10">
    <source>
        <dbReference type="ARBA" id="ARBA00025198"/>
    </source>
</evidence>
<evidence type="ECO:0000256" key="15">
    <source>
        <dbReference type="SAM" id="Coils"/>
    </source>
</evidence>
<evidence type="ECO:0000256" key="14">
    <source>
        <dbReference type="RuleBase" id="RU003848"/>
    </source>
</evidence>
<protein>
    <recommendedName>
        <fullName evidence="13">ATP synthase subunit b</fullName>
    </recommendedName>
    <alternativeName>
        <fullName evidence="13">ATP synthase F(0) sector subunit b</fullName>
    </alternativeName>
    <alternativeName>
        <fullName evidence="13">ATPase subunit I</fullName>
    </alternativeName>
    <alternativeName>
        <fullName evidence="13">F-type ATPase subunit b</fullName>
        <shortName evidence="13">F-ATPase subunit b</shortName>
    </alternativeName>
</protein>
<dbReference type="OrthoDB" id="8479836at2"/>
<comment type="subcellular location">
    <subcellularLocation>
        <location evidence="13">Cell membrane</location>
        <topology evidence="13">Single-pass membrane protein</topology>
    </subcellularLocation>
    <subcellularLocation>
        <location evidence="12">Endomembrane system</location>
        <topology evidence="12">Single-pass membrane protein</topology>
    </subcellularLocation>
</comment>
<keyword evidence="16" id="KW-0732">Signal</keyword>
<dbReference type="CDD" id="cd06503">
    <property type="entry name" value="ATP-synt_Fo_b"/>
    <property type="match status" value="1"/>
</dbReference>
<dbReference type="STRING" id="928856.SAMN04488049_11064"/>
<dbReference type="Proteomes" id="UP000052022">
    <property type="component" value="Unassembled WGS sequence"/>
</dbReference>
<evidence type="ECO:0000256" key="4">
    <source>
        <dbReference type="ARBA" id="ARBA00022692"/>
    </source>
</evidence>
<accession>A0A0P1GC54</accession>
<sequence>MRAFTAVALTLGSAAPAFAAGGGANLGNTDFVVILAFVLFIGILLYAKVPAMIGKLLDDRAETIKNELEEARALREEAQTVLADYERKQQEVKEQAERIVANARDEANAAAAQAKADLETSIARRLAAAADQIQAAEASAVKEVRDRAITIAVEVADQVVSKQMTATEANKLIDAAIQDVDAKLH</sequence>
<evidence type="ECO:0000256" key="11">
    <source>
        <dbReference type="ARBA" id="ARBA00025614"/>
    </source>
</evidence>
<feature type="chain" id="PRO_5006063278" description="ATP synthase subunit b" evidence="16">
    <location>
        <begin position="20"/>
        <end position="185"/>
    </location>
</feature>
<reference evidence="17 18" key="1">
    <citation type="submission" date="2015-09" db="EMBL/GenBank/DDBJ databases">
        <authorList>
            <consortium name="Swine Surveillance"/>
        </authorList>
    </citation>
    <scope>NUCLEOTIDE SEQUENCE [LARGE SCALE GENOMIC DNA]</scope>
    <source>
        <strain evidence="17 18">CECT 7557</strain>
    </source>
</reference>
<keyword evidence="6 13" id="KW-1133">Transmembrane helix</keyword>
<comment type="function">
    <text evidence="10 13">F(1)F(0) ATP synthase produces ATP from ADP in the presence of a proton or sodium gradient. F-type ATPases consist of two structural domains, F(1) containing the extramembraneous catalytic core and F(0) containing the membrane proton channel, linked together by a central stalk and a peripheral stalk. During catalysis, ATP synthesis in the catalytic domain of F(1) is coupled via a rotary mechanism of the central stalk subunits to proton translocation.</text>
</comment>
<keyword evidence="9 13" id="KW-0066">ATP synthesis</keyword>
<keyword evidence="7 13" id="KW-0406">Ion transport</keyword>
<dbReference type="InterPro" id="IPR050059">
    <property type="entry name" value="ATP_synthase_B_chain"/>
</dbReference>
<dbReference type="PANTHER" id="PTHR33445">
    <property type="entry name" value="ATP SYNTHASE SUBUNIT B', CHLOROPLASTIC"/>
    <property type="match status" value="1"/>
</dbReference>
<comment type="function">
    <text evidence="11">Component of the F(0) channel, it forms part of the peripheral stalk, linking F(1) to F(0). The b'-subunit is a diverged and duplicated form of b found in plants and photosynthetic bacteria.</text>
</comment>
<organism evidence="17 18">
    <name type="scientific">Tritonibacter multivorans</name>
    <dbReference type="NCBI Taxonomy" id="928856"/>
    <lineage>
        <taxon>Bacteria</taxon>
        <taxon>Pseudomonadati</taxon>
        <taxon>Pseudomonadota</taxon>
        <taxon>Alphaproteobacteria</taxon>
        <taxon>Rhodobacterales</taxon>
        <taxon>Paracoccaceae</taxon>
        <taxon>Tritonibacter</taxon>
    </lineage>
</organism>
<comment type="similarity">
    <text evidence="1 13 14">Belongs to the ATPase B chain family.</text>
</comment>
<evidence type="ECO:0000256" key="8">
    <source>
        <dbReference type="ARBA" id="ARBA00023136"/>
    </source>
</evidence>
<keyword evidence="2 13" id="KW-0813">Transport</keyword>
<feature type="transmembrane region" description="Helical" evidence="13">
    <location>
        <begin position="29"/>
        <end position="47"/>
    </location>
</feature>
<dbReference type="PANTHER" id="PTHR33445:SF1">
    <property type="entry name" value="ATP SYNTHASE SUBUNIT B"/>
    <property type="match status" value="1"/>
</dbReference>
<comment type="subunit">
    <text evidence="13">F-type ATPases have 2 components, F(1) - the catalytic core - and F(0) - the membrane proton channel. F(1) has five subunits: alpha(3), beta(3), gamma(1), delta(1), epsilon(1). F(0) has three main subunits: a(1), b(2) and c(10-14). The alpha and beta chains form an alternating ring which encloses part of the gamma chain. F(1) is attached to F(0) by a central stalk formed by the gamma and epsilon chains, while a peripheral stalk is formed by the delta and b chains.</text>
</comment>
<evidence type="ECO:0000256" key="6">
    <source>
        <dbReference type="ARBA" id="ARBA00022989"/>
    </source>
</evidence>
<dbReference type="HAMAP" id="MF_01398">
    <property type="entry name" value="ATP_synth_b_bprime"/>
    <property type="match status" value="1"/>
</dbReference>
<evidence type="ECO:0000256" key="12">
    <source>
        <dbReference type="ARBA" id="ARBA00037847"/>
    </source>
</evidence>
<evidence type="ECO:0000256" key="16">
    <source>
        <dbReference type="SAM" id="SignalP"/>
    </source>
</evidence>
<evidence type="ECO:0000256" key="7">
    <source>
        <dbReference type="ARBA" id="ARBA00023065"/>
    </source>
</evidence>
<evidence type="ECO:0000313" key="17">
    <source>
        <dbReference type="EMBL" id="CUH78950.1"/>
    </source>
</evidence>
<dbReference type="RefSeq" id="WP_058290172.1">
    <property type="nucleotide sequence ID" value="NZ_CYSD01000033.1"/>
</dbReference>
<gene>
    <name evidence="13 17" type="primary">atpF</name>
    <name evidence="17" type="ORF">TRM7557_02121</name>
</gene>